<keyword evidence="1" id="KW-0472">Membrane</keyword>
<comment type="caution">
    <text evidence="2">The sequence shown here is derived from an EMBL/GenBank/DDBJ whole genome shotgun (WGS) entry which is preliminary data.</text>
</comment>
<evidence type="ECO:0000313" key="2">
    <source>
        <dbReference type="EMBL" id="MDP2564662.1"/>
    </source>
</evidence>
<keyword evidence="1" id="KW-0812">Transmembrane</keyword>
<protein>
    <recommendedName>
        <fullName evidence="4">Phage shock protein B</fullName>
    </recommendedName>
</protein>
<name>A0ABT9FCZ1_9GAMM</name>
<feature type="transmembrane region" description="Helical" evidence="1">
    <location>
        <begin position="6"/>
        <end position="25"/>
    </location>
</feature>
<dbReference type="EMBL" id="JAUYVT010000005">
    <property type="protein sequence ID" value="MDP2564662.1"/>
    <property type="molecule type" value="Genomic_DNA"/>
</dbReference>
<keyword evidence="3" id="KW-1185">Reference proteome</keyword>
<sequence length="82" mass="9338">MFELFMVIIVFSSPVLLLTALKRYFSYKTSKVETQAKLQSAIDASKIVALEKQSKVLNERLAVLEEIVTSRRFELSSQIAQL</sequence>
<evidence type="ECO:0008006" key="4">
    <source>
        <dbReference type="Google" id="ProtNLM"/>
    </source>
</evidence>
<accession>A0ABT9FCZ1</accession>
<dbReference type="RefSeq" id="WP_276755553.1">
    <property type="nucleotide sequence ID" value="NZ_JAHDFL010000044.1"/>
</dbReference>
<organism evidence="2 3">
    <name type="scientific">Pseudoalteromonas marina</name>
    <dbReference type="NCBI Taxonomy" id="267375"/>
    <lineage>
        <taxon>Bacteria</taxon>
        <taxon>Pseudomonadati</taxon>
        <taxon>Pseudomonadota</taxon>
        <taxon>Gammaproteobacteria</taxon>
        <taxon>Alteromonadales</taxon>
        <taxon>Pseudoalteromonadaceae</taxon>
        <taxon>Pseudoalteromonas</taxon>
    </lineage>
</organism>
<proteinExistence type="predicted"/>
<gene>
    <name evidence="2" type="ORF">Q8W34_08445</name>
</gene>
<evidence type="ECO:0000313" key="3">
    <source>
        <dbReference type="Proteomes" id="UP001177212"/>
    </source>
</evidence>
<dbReference type="Proteomes" id="UP001177212">
    <property type="component" value="Unassembled WGS sequence"/>
</dbReference>
<evidence type="ECO:0000256" key="1">
    <source>
        <dbReference type="SAM" id="Phobius"/>
    </source>
</evidence>
<keyword evidence="1" id="KW-1133">Transmembrane helix</keyword>
<reference evidence="2" key="1">
    <citation type="submission" date="2023-07" db="EMBL/GenBank/DDBJ databases">
        <title>Genome content predicts the carbon catabolic preferences of heterotrophic bacteria.</title>
        <authorList>
            <person name="Gralka M."/>
        </authorList>
    </citation>
    <scope>NUCLEOTIDE SEQUENCE</scope>
    <source>
        <strain evidence="2">4G09</strain>
    </source>
</reference>